<feature type="transmembrane region" description="Helical" evidence="8">
    <location>
        <begin position="405"/>
        <end position="431"/>
    </location>
</feature>
<feature type="transmembrane region" description="Helical" evidence="8">
    <location>
        <begin position="125"/>
        <end position="143"/>
    </location>
</feature>
<dbReference type="STRING" id="1027371.GOALK_014_00470"/>
<feature type="transmembrane region" description="Helical" evidence="8">
    <location>
        <begin position="100"/>
        <end position="119"/>
    </location>
</feature>
<reference evidence="9 10" key="1">
    <citation type="submission" date="2011-05" db="EMBL/GenBank/DDBJ databases">
        <title>Whole genome shotgun sequence of Gordonia alkanivorans NBRC 16433.</title>
        <authorList>
            <person name="Hosoyama A."/>
            <person name="Nakamura S."/>
            <person name="Takarada H."/>
            <person name="Tsuchikane K."/>
            <person name="Yamazaki S."/>
            <person name="Fujita N."/>
        </authorList>
    </citation>
    <scope>NUCLEOTIDE SEQUENCE [LARGE SCALE GENOMIC DNA]</scope>
    <source>
        <strain evidence="9 10">NBRC 16433</strain>
    </source>
</reference>
<dbReference type="EMBL" id="BACI01000014">
    <property type="protein sequence ID" value="GAA10824.1"/>
    <property type="molecule type" value="Genomic_DNA"/>
</dbReference>
<name>F9VQD5_9ACTN</name>
<feature type="transmembrane region" description="Helical" evidence="8">
    <location>
        <begin position="333"/>
        <end position="349"/>
    </location>
</feature>
<accession>F9VQD5</accession>
<feature type="transmembrane region" description="Helical" evidence="8">
    <location>
        <begin position="356"/>
        <end position="374"/>
    </location>
</feature>
<evidence type="ECO:0000256" key="6">
    <source>
        <dbReference type="ARBA" id="ARBA00023136"/>
    </source>
</evidence>
<dbReference type="Proteomes" id="UP000003558">
    <property type="component" value="Unassembled WGS sequence"/>
</dbReference>
<evidence type="ECO:0000313" key="10">
    <source>
        <dbReference type="Proteomes" id="UP000003558"/>
    </source>
</evidence>
<evidence type="ECO:0000256" key="2">
    <source>
        <dbReference type="ARBA" id="ARBA00022475"/>
    </source>
</evidence>
<keyword evidence="4 8" id="KW-0812">Transmembrane</keyword>
<dbReference type="eggNOG" id="COG5650">
    <property type="taxonomic scope" value="Bacteria"/>
</dbReference>
<dbReference type="Pfam" id="PF09594">
    <property type="entry name" value="GT87"/>
    <property type="match status" value="1"/>
</dbReference>
<sequence length="454" mass="49255">MSAPTVHSRSIPTWAIVLAGIAALGVIAWHISAFPITNPFYGLFENATDVRVYRAGADAVLDSRPLYDAPVLWRLHFTYPPFAAIAFVPLAVLGAGFADIIWWATGFAALVAVVALGTRSLGYRLGARLIVFAALFSIAVTALEPVRTTIWLGQINLVVMALVLTDLVFLRVDSRWRGIALGIAAGLKLMPLFAVFYLVVTRQWRAAATAIATFGATVAIGFLVIGSDARTYWTRHLFESARIGRADSPANQSVRGFGSQMLAHLDVRRFSHPGPGGPVFEAPSWLWVPAALVVAVLGLWAAVVARRMSQPLLAATIVGMTMCAVSPFAWGHHWVWCVPLLLVTLDLALRHGSRQTWWYWLAPAGVVALTFTWWRHWWDSGPYLTSDHAISLGLFMMPRSPGPGVGGHVLAVIYAGCYPLLLAVTVVATLVGHSVARRRAEARTPARDDVIAVA</sequence>
<organism evidence="9 10">
    <name type="scientific">Gordonia alkanivorans NBRC 16433</name>
    <dbReference type="NCBI Taxonomy" id="1027371"/>
    <lineage>
        <taxon>Bacteria</taxon>
        <taxon>Bacillati</taxon>
        <taxon>Actinomycetota</taxon>
        <taxon>Actinomycetes</taxon>
        <taxon>Mycobacteriales</taxon>
        <taxon>Gordoniaceae</taxon>
        <taxon>Gordonia</taxon>
    </lineage>
</organism>
<feature type="transmembrane region" description="Helical" evidence="8">
    <location>
        <begin position="176"/>
        <end position="199"/>
    </location>
</feature>
<feature type="transmembrane region" description="Helical" evidence="8">
    <location>
        <begin position="311"/>
        <end position="327"/>
    </location>
</feature>
<evidence type="ECO:0000256" key="8">
    <source>
        <dbReference type="SAM" id="Phobius"/>
    </source>
</evidence>
<dbReference type="InterPro" id="IPR018584">
    <property type="entry name" value="GT87"/>
</dbReference>
<protein>
    <submittedName>
        <fullName evidence="9">Putative glycosyltransferase</fullName>
    </submittedName>
</protein>
<dbReference type="GO" id="GO:0016758">
    <property type="term" value="F:hexosyltransferase activity"/>
    <property type="evidence" value="ECO:0007669"/>
    <property type="project" value="InterPro"/>
</dbReference>
<dbReference type="AlphaFoldDB" id="F9VQD5"/>
<keyword evidence="3 9" id="KW-0808">Transferase</keyword>
<feature type="transmembrane region" description="Helical" evidence="8">
    <location>
        <begin position="150"/>
        <end position="170"/>
    </location>
</feature>
<feature type="transmembrane region" description="Helical" evidence="8">
    <location>
        <begin position="206"/>
        <end position="225"/>
    </location>
</feature>
<dbReference type="RefSeq" id="WP_006357001.1">
    <property type="nucleotide sequence ID" value="NZ_BACI01000014.1"/>
</dbReference>
<comment type="similarity">
    <text evidence="7">Belongs to the glycosyltransferase 87 family.</text>
</comment>
<comment type="subcellular location">
    <subcellularLocation>
        <location evidence="1">Cell membrane</location>
        <topology evidence="1">Multi-pass membrane protein</topology>
    </subcellularLocation>
</comment>
<evidence type="ECO:0000256" key="7">
    <source>
        <dbReference type="ARBA" id="ARBA00024033"/>
    </source>
</evidence>
<dbReference type="GO" id="GO:0005886">
    <property type="term" value="C:plasma membrane"/>
    <property type="evidence" value="ECO:0007669"/>
    <property type="project" value="UniProtKB-SubCell"/>
</dbReference>
<keyword evidence="6 8" id="KW-0472">Membrane</keyword>
<evidence type="ECO:0000313" key="9">
    <source>
        <dbReference type="EMBL" id="GAA10824.1"/>
    </source>
</evidence>
<feature type="transmembrane region" description="Helical" evidence="8">
    <location>
        <begin position="12"/>
        <end position="31"/>
    </location>
</feature>
<comment type="caution">
    <text evidence="9">The sequence shown here is derived from an EMBL/GenBank/DDBJ whole genome shotgun (WGS) entry which is preliminary data.</text>
</comment>
<evidence type="ECO:0000256" key="3">
    <source>
        <dbReference type="ARBA" id="ARBA00022679"/>
    </source>
</evidence>
<keyword evidence="2" id="KW-1003">Cell membrane</keyword>
<evidence type="ECO:0000256" key="5">
    <source>
        <dbReference type="ARBA" id="ARBA00022989"/>
    </source>
</evidence>
<keyword evidence="5 8" id="KW-1133">Transmembrane helix</keyword>
<feature type="transmembrane region" description="Helical" evidence="8">
    <location>
        <begin position="71"/>
        <end position="93"/>
    </location>
</feature>
<feature type="transmembrane region" description="Helical" evidence="8">
    <location>
        <begin position="285"/>
        <end position="304"/>
    </location>
</feature>
<evidence type="ECO:0000256" key="1">
    <source>
        <dbReference type="ARBA" id="ARBA00004651"/>
    </source>
</evidence>
<gene>
    <name evidence="9" type="ORF">GOALK_014_00470</name>
</gene>
<proteinExistence type="inferred from homology"/>
<evidence type="ECO:0000256" key="4">
    <source>
        <dbReference type="ARBA" id="ARBA00022692"/>
    </source>
</evidence>